<evidence type="ECO:0000313" key="8">
    <source>
        <dbReference type="EMBL" id="HIU42785.1"/>
    </source>
</evidence>
<comment type="similarity">
    <text evidence="6">Belongs to the RnfG family.</text>
</comment>
<dbReference type="GO" id="GO:0005886">
    <property type="term" value="C:plasma membrane"/>
    <property type="evidence" value="ECO:0007669"/>
    <property type="project" value="UniProtKB-SubCell"/>
</dbReference>
<evidence type="ECO:0000256" key="1">
    <source>
        <dbReference type="ARBA" id="ARBA00022448"/>
    </source>
</evidence>
<reference evidence="8" key="2">
    <citation type="journal article" date="2021" name="PeerJ">
        <title>Extensive microbial diversity within the chicken gut microbiome revealed by metagenomics and culture.</title>
        <authorList>
            <person name="Gilroy R."/>
            <person name="Ravi A."/>
            <person name="Getino M."/>
            <person name="Pursley I."/>
            <person name="Horton D.L."/>
            <person name="Alikhan N.F."/>
            <person name="Baker D."/>
            <person name="Gharbi K."/>
            <person name="Hall N."/>
            <person name="Watson M."/>
            <person name="Adriaenssens E.M."/>
            <person name="Foster-Nyarko E."/>
            <person name="Jarju S."/>
            <person name="Secka A."/>
            <person name="Antonio M."/>
            <person name="Oren A."/>
            <person name="Chaudhuri R.R."/>
            <person name="La Ragione R."/>
            <person name="Hildebrand F."/>
            <person name="Pallen M.J."/>
        </authorList>
    </citation>
    <scope>NUCLEOTIDE SEQUENCE</scope>
    <source>
        <strain evidence="8">CHK191-8634</strain>
    </source>
</reference>
<protein>
    <recommendedName>
        <fullName evidence="6">Ion-translocating oxidoreductase complex subunit G</fullName>
        <ecNumber evidence="6">7.-.-.-</ecNumber>
    </recommendedName>
    <alternativeName>
        <fullName evidence="6">Rnf electron transport complex subunit G</fullName>
    </alternativeName>
</protein>
<comment type="caution">
    <text evidence="8">The sequence shown here is derived from an EMBL/GenBank/DDBJ whole genome shotgun (WGS) entry which is preliminary data.</text>
</comment>
<dbReference type="EMBL" id="DVMR01000008">
    <property type="protein sequence ID" value="HIU42785.1"/>
    <property type="molecule type" value="Genomic_DNA"/>
</dbReference>
<dbReference type="EC" id="7.-.-.-" evidence="6"/>
<dbReference type="Pfam" id="PF04205">
    <property type="entry name" value="FMN_bind"/>
    <property type="match status" value="1"/>
</dbReference>
<keyword evidence="1 6" id="KW-0813">Transport</keyword>
<evidence type="ECO:0000256" key="6">
    <source>
        <dbReference type="HAMAP-Rule" id="MF_00479"/>
    </source>
</evidence>
<dbReference type="InterPro" id="IPR010209">
    <property type="entry name" value="Ion_transpt_RnfG/RsxG"/>
</dbReference>
<dbReference type="GO" id="GO:0009055">
    <property type="term" value="F:electron transfer activity"/>
    <property type="evidence" value="ECO:0007669"/>
    <property type="project" value="InterPro"/>
</dbReference>
<keyword evidence="6" id="KW-0812">Transmembrane</keyword>
<keyword evidence="3 6" id="KW-0285">Flavoprotein</keyword>
<keyword evidence="6" id="KW-1278">Translocase</keyword>
<comment type="subcellular location">
    <subcellularLocation>
        <location evidence="6">Cell membrane</location>
        <topology evidence="6">Single-pass membrane protein</topology>
    </subcellularLocation>
</comment>
<evidence type="ECO:0000256" key="2">
    <source>
        <dbReference type="ARBA" id="ARBA00022553"/>
    </source>
</evidence>
<dbReference type="GO" id="GO:0022900">
    <property type="term" value="P:electron transport chain"/>
    <property type="evidence" value="ECO:0007669"/>
    <property type="project" value="UniProtKB-UniRule"/>
</dbReference>
<evidence type="ECO:0000256" key="3">
    <source>
        <dbReference type="ARBA" id="ARBA00022630"/>
    </source>
</evidence>
<name>A0A9D1IS00_9CLOT</name>
<evidence type="ECO:0000256" key="5">
    <source>
        <dbReference type="ARBA" id="ARBA00022982"/>
    </source>
</evidence>
<keyword evidence="4 6" id="KW-0288">FMN</keyword>
<dbReference type="SMART" id="SM00900">
    <property type="entry name" value="FMN_bind"/>
    <property type="match status" value="1"/>
</dbReference>
<dbReference type="AlphaFoldDB" id="A0A9D1IS00"/>
<dbReference type="PIRSF" id="PIRSF006091">
    <property type="entry name" value="E_trnsport_RnfG"/>
    <property type="match status" value="1"/>
</dbReference>
<comment type="subunit">
    <text evidence="6">The complex is composed of six subunits: RnfA, RnfB, RnfC, RnfD, RnfE and RnfG.</text>
</comment>
<reference evidence="8" key="1">
    <citation type="submission" date="2020-10" db="EMBL/GenBank/DDBJ databases">
        <authorList>
            <person name="Gilroy R."/>
        </authorList>
    </citation>
    <scope>NUCLEOTIDE SEQUENCE</scope>
    <source>
        <strain evidence="8">CHK191-8634</strain>
    </source>
</reference>
<sequence>MNKALKQSKFMQNPYVQEIIRLALPLLIITVIVAGVLGAVDAITADKIAELAVQKTQNAMGAIISGAQFESVDFTDETGIINEVYTASVGGQYAGMCIRVSPNGFSDVIEMIVGISPENTVLGVEIVSSSETSGLGSRASEDEWRAQFVGKTGPLTVQKNTATGENDIVAITGATITSRAVTEGVQAALDYAAAHQPEVSE</sequence>
<feature type="modified residue" description="FMN phosphoryl threonine" evidence="6">
    <location>
        <position position="175"/>
    </location>
</feature>
<keyword evidence="6" id="KW-1003">Cell membrane</keyword>
<keyword evidence="6" id="KW-0472">Membrane</keyword>
<keyword evidence="6" id="KW-1133">Transmembrane helix</keyword>
<feature type="domain" description="FMN-binding" evidence="7">
    <location>
        <begin position="104"/>
        <end position="192"/>
    </location>
</feature>
<evidence type="ECO:0000313" key="9">
    <source>
        <dbReference type="Proteomes" id="UP000824073"/>
    </source>
</evidence>
<dbReference type="GO" id="GO:0010181">
    <property type="term" value="F:FMN binding"/>
    <property type="evidence" value="ECO:0007669"/>
    <property type="project" value="InterPro"/>
</dbReference>
<dbReference type="PANTHER" id="PTHR36118:SF1">
    <property type="entry name" value="ION-TRANSLOCATING OXIDOREDUCTASE COMPLEX SUBUNIT G"/>
    <property type="match status" value="1"/>
</dbReference>
<dbReference type="InterPro" id="IPR007329">
    <property type="entry name" value="FMN-bd"/>
</dbReference>
<comment type="function">
    <text evidence="6">Part of a membrane-bound complex that couples electron transfer with translocation of ions across the membrane.</text>
</comment>
<evidence type="ECO:0000259" key="7">
    <source>
        <dbReference type="SMART" id="SM00900"/>
    </source>
</evidence>
<gene>
    <name evidence="6" type="primary">rnfG</name>
    <name evidence="8" type="ORF">IAB67_00620</name>
</gene>
<dbReference type="HAMAP" id="MF_00479">
    <property type="entry name" value="RsxG_RnfG"/>
    <property type="match status" value="1"/>
</dbReference>
<dbReference type="Proteomes" id="UP000824073">
    <property type="component" value="Unassembled WGS sequence"/>
</dbReference>
<evidence type="ECO:0000256" key="4">
    <source>
        <dbReference type="ARBA" id="ARBA00022643"/>
    </source>
</evidence>
<accession>A0A9D1IS00</accession>
<dbReference type="PANTHER" id="PTHR36118">
    <property type="entry name" value="ION-TRANSLOCATING OXIDOREDUCTASE COMPLEX SUBUNIT G"/>
    <property type="match status" value="1"/>
</dbReference>
<keyword evidence="2 6" id="KW-0597">Phosphoprotein</keyword>
<comment type="cofactor">
    <cofactor evidence="6">
        <name>FMN</name>
        <dbReference type="ChEBI" id="CHEBI:58210"/>
    </cofactor>
</comment>
<proteinExistence type="inferred from homology"/>
<keyword evidence="5 6" id="KW-0249">Electron transport</keyword>
<organism evidence="8 9">
    <name type="scientific">Candidatus Ventrousia excrementavium</name>
    <dbReference type="NCBI Taxonomy" id="2840961"/>
    <lineage>
        <taxon>Bacteria</taxon>
        <taxon>Bacillati</taxon>
        <taxon>Bacillota</taxon>
        <taxon>Clostridia</taxon>
        <taxon>Eubacteriales</taxon>
        <taxon>Clostridiaceae</taxon>
        <taxon>Clostridiaceae incertae sedis</taxon>
        <taxon>Candidatus Ventrousia</taxon>
    </lineage>
</organism>